<dbReference type="GO" id="GO:0032259">
    <property type="term" value="P:methylation"/>
    <property type="evidence" value="ECO:0007669"/>
    <property type="project" value="UniProtKB-KW"/>
</dbReference>
<protein>
    <submittedName>
        <fullName evidence="1">Class I SAM-dependent methyltransferase</fullName>
    </submittedName>
</protein>
<dbReference type="AlphaFoldDB" id="A0A4Y9QMN0"/>
<keyword evidence="1" id="KW-0808">Transferase</keyword>
<dbReference type="PANTHER" id="PTHR43861">
    <property type="entry name" value="TRANS-ACONITATE 2-METHYLTRANSFERASE-RELATED"/>
    <property type="match status" value="1"/>
</dbReference>
<dbReference type="InterPro" id="IPR029063">
    <property type="entry name" value="SAM-dependent_MTases_sf"/>
</dbReference>
<dbReference type="SUPFAM" id="SSF53335">
    <property type="entry name" value="S-adenosyl-L-methionine-dependent methyltransferases"/>
    <property type="match status" value="1"/>
</dbReference>
<organism evidence="1 2">
    <name type="scientific">Algoriphagus kandeliae</name>
    <dbReference type="NCBI Taxonomy" id="2562278"/>
    <lineage>
        <taxon>Bacteria</taxon>
        <taxon>Pseudomonadati</taxon>
        <taxon>Bacteroidota</taxon>
        <taxon>Cytophagia</taxon>
        <taxon>Cytophagales</taxon>
        <taxon>Cyclobacteriaceae</taxon>
        <taxon>Algoriphagus</taxon>
    </lineage>
</organism>
<dbReference type="EMBL" id="SPSB01000004">
    <property type="protein sequence ID" value="TFV93480.1"/>
    <property type="molecule type" value="Genomic_DNA"/>
</dbReference>
<gene>
    <name evidence="1" type="ORF">E4S40_14620</name>
</gene>
<dbReference type="Pfam" id="PF13489">
    <property type="entry name" value="Methyltransf_23"/>
    <property type="match status" value="1"/>
</dbReference>
<evidence type="ECO:0000313" key="1">
    <source>
        <dbReference type="EMBL" id="TFV93480.1"/>
    </source>
</evidence>
<evidence type="ECO:0000313" key="2">
    <source>
        <dbReference type="Proteomes" id="UP000297647"/>
    </source>
</evidence>
<dbReference type="GO" id="GO:0008168">
    <property type="term" value="F:methyltransferase activity"/>
    <property type="evidence" value="ECO:0007669"/>
    <property type="project" value="UniProtKB-KW"/>
</dbReference>
<keyword evidence="1" id="KW-0489">Methyltransferase</keyword>
<dbReference type="Proteomes" id="UP000297647">
    <property type="component" value="Unassembled WGS sequence"/>
</dbReference>
<accession>A0A4Y9QMN0</accession>
<dbReference type="Gene3D" id="3.40.50.150">
    <property type="entry name" value="Vaccinia Virus protein VP39"/>
    <property type="match status" value="1"/>
</dbReference>
<reference evidence="1 2" key="1">
    <citation type="submission" date="2019-03" db="EMBL/GenBank/DDBJ databases">
        <title>Algoriphagus sp. nov, a new strain isolated from root system soil of mangrove plant Kandelia.</title>
        <authorList>
            <person name="Yin Q."/>
            <person name="Wang K."/>
            <person name="Song Z."/>
        </authorList>
    </citation>
    <scope>NUCLEOTIDE SEQUENCE [LARGE SCALE GENOMIC DNA]</scope>
    <source>
        <strain evidence="1 2">XY-J91</strain>
    </source>
</reference>
<comment type="caution">
    <text evidence="1">The sequence shown here is derived from an EMBL/GenBank/DDBJ whole genome shotgun (WGS) entry which is preliminary data.</text>
</comment>
<name>A0A4Y9QMN0_9BACT</name>
<keyword evidence="2" id="KW-1185">Reference proteome</keyword>
<dbReference type="CDD" id="cd02440">
    <property type="entry name" value="AdoMet_MTases"/>
    <property type="match status" value="1"/>
</dbReference>
<sequence length="220" mass="25933">MGLFPTGIVDLFEIEKLMKDQFRWVTSWYRPLSRLIFGDQLSNANRQFLSADLKGNILIIGGGDGLDYVDFAKTWRGEYWELSNAMLEKAKTNLQDSKLSFHLGSFSSTTTFDWVLLPFVLDTMSDSDIRELLGKIKKQLKPEGKLILSEFFQTKNFCQKIITKLMIWFFKFTASHPRSNLPNYEQWFRDFGFELVEEKKWRNGWIRSQIWEVSKERPSQ</sequence>
<proteinExistence type="predicted"/>